<keyword evidence="12" id="KW-1185">Reference proteome</keyword>
<sequence>MKAAIFSLLLVTTAFANAAVDCDKRKLTSIANSDDASSCQLASNFVAPVESTASTILTNLESFCADASCERVLDALHSVGECSIEGVDLHQSVVGPIKAVCSATRALRAADESHAH</sequence>
<dbReference type="Pfam" id="PF00964">
    <property type="entry name" value="Elicitin"/>
    <property type="match status" value="1"/>
</dbReference>
<dbReference type="EMBL" id="QXFU01000492">
    <property type="protein sequence ID" value="KAE9032233.1"/>
    <property type="molecule type" value="Genomic_DNA"/>
</dbReference>
<dbReference type="InterPro" id="IPR036470">
    <property type="entry name" value="Elicitin_sf"/>
</dbReference>
<dbReference type="OrthoDB" id="129132at2759"/>
<evidence type="ECO:0000256" key="6">
    <source>
        <dbReference type="RuleBase" id="RU368111"/>
    </source>
</evidence>
<keyword evidence="4 6" id="KW-0928">Hypersensitive response elicitation</keyword>
<comment type="function">
    <text evidence="6">Induces local and distal defense responses (incompatible hypersensitive reaction) in plants from the solanaceae and cruciferae families. Elicits leaf necrosis and causes the accumulation of pathogenesis-related proteins. Might interact with the lipidic molecules of the plasma membrane.</text>
</comment>
<dbReference type="Proteomes" id="UP000435112">
    <property type="component" value="Unassembled WGS sequence"/>
</dbReference>
<dbReference type="AlphaFoldDB" id="A0A6A3MML0"/>
<comment type="caution">
    <text evidence="8">The sequence shown here is derived from an EMBL/GenBank/DDBJ whole genome shotgun (WGS) entry which is preliminary data.</text>
</comment>
<dbReference type="Gene3D" id="1.10.239.10">
    <property type="entry name" value="Elicitin domain"/>
    <property type="match status" value="1"/>
</dbReference>
<name>A0A6A3MML0_9STRA</name>
<dbReference type="Proteomes" id="UP000434957">
    <property type="component" value="Unassembled WGS sequence"/>
</dbReference>
<evidence type="ECO:0000256" key="7">
    <source>
        <dbReference type="SAM" id="SignalP"/>
    </source>
</evidence>
<feature type="signal peptide" evidence="7">
    <location>
        <begin position="1"/>
        <end position="18"/>
    </location>
</feature>
<dbReference type="SUPFAM" id="SSF48647">
    <property type="entry name" value="Fungal elicitin"/>
    <property type="match status" value="1"/>
</dbReference>
<comment type="subcellular location">
    <subcellularLocation>
        <location evidence="1 6">Secreted</location>
    </subcellularLocation>
</comment>
<dbReference type="InterPro" id="IPR002200">
    <property type="entry name" value="Elicitin"/>
</dbReference>
<evidence type="ECO:0000256" key="5">
    <source>
        <dbReference type="ARBA" id="ARBA00023157"/>
    </source>
</evidence>
<dbReference type="EMBL" id="QXFV01000486">
    <property type="protein sequence ID" value="KAE9036125.1"/>
    <property type="molecule type" value="Genomic_DNA"/>
</dbReference>
<dbReference type="EMBL" id="QXFT01000499">
    <property type="protein sequence ID" value="KAE9342248.1"/>
    <property type="molecule type" value="Genomic_DNA"/>
</dbReference>
<evidence type="ECO:0000313" key="9">
    <source>
        <dbReference type="EMBL" id="KAE9036125.1"/>
    </source>
</evidence>
<evidence type="ECO:0000313" key="8">
    <source>
        <dbReference type="EMBL" id="KAE9032233.1"/>
    </source>
</evidence>
<organism evidence="8 13">
    <name type="scientific">Phytophthora rubi</name>
    <dbReference type="NCBI Taxonomy" id="129364"/>
    <lineage>
        <taxon>Eukaryota</taxon>
        <taxon>Sar</taxon>
        <taxon>Stramenopiles</taxon>
        <taxon>Oomycota</taxon>
        <taxon>Peronosporomycetes</taxon>
        <taxon>Peronosporales</taxon>
        <taxon>Peronosporaceae</taxon>
        <taxon>Phytophthora</taxon>
    </lineage>
</organism>
<evidence type="ECO:0000313" key="12">
    <source>
        <dbReference type="Proteomes" id="UP000434957"/>
    </source>
</evidence>
<dbReference type="GO" id="GO:0005576">
    <property type="term" value="C:extracellular region"/>
    <property type="evidence" value="ECO:0007669"/>
    <property type="project" value="UniProtKB-SubCell"/>
</dbReference>
<evidence type="ECO:0000256" key="2">
    <source>
        <dbReference type="ARBA" id="ARBA00009544"/>
    </source>
</evidence>
<keyword evidence="7" id="KW-0732">Signal</keyword>
<keyword evidence="3 6" id="KW-0964">Secreted</keyword>
<evidence type="ECO:0000313" key="10">
    <source>
        <dbReference type="EMBL" id="KAE9342248.1"/>
    </source>
</evidence>
<proteinExistence type="inferred from homology"/>
<keyword evidence="5 6" id="KW-1015">Disulfide bond</keyword>
<gene>
    <name evidence="9" type="ORF">PR001_g8975</name>
    <name evidence="8" type="ORF">PR002_g9281</name>
    <name evidence="10" type="ORF">PR003_g9571</name>
</gene>
<comment type="similarity">
    <text evidence="2 6">Belongs to the elicitin family.</text>
</comment>
<reference evidence="11 13" key="1">
    <citation type="submission" date="2018-09" db="EMBL/GenBank/DDBJ databases">
        <title>Genomic investigation of the strawberry pathogen Phytophthora fragariae indicates pathogenicity is determined by transcriptional variation in three key races.</title>
        <authorList>
            <person name="Adams T.M."/>
            <person name="Armitage A.D."/>
            <person name="Sobczyk M.K."/>
            <person name="Bates H.J."/>
            <person name="Dunwell J.M."/>
            <person name="Nellist C.F."/>
            <person name="Harrison R.J."/>
        </authorList>
    </citation>
    <scope>NUCLEOTIDE SEQUENCE [LARGE SCALE GENOMIC DNA]</scope>
    <source>
        <strain evidence="9 11">SCRP249</strain>
        <strain evidence="8 13">SCRP324</strain>
        <strain evidence="10 12">SCRP333</strain>
    </source>
</reference>
<evidence type="ECO:0000256" key="1">
    <source>
        <dbReference type="ARBA" id="ARBA00004613"/>
    </source>
</evidence>
<accession>A0A6A3MML0</accession>
<evidence type="ECO:0000313" key="13">
    <source>
        <dbReference type="Proteomes" id="UP000435112"/>
    </source>
</evidence>
<dbReference type="SMART" id="SM01187">
    <property type="entry name" value="Elicitin"/>
    <property type="match status" value="1"/>
</dbReference>
<feature type="chain" id="PRO_5033522261" description="Elicitin" evidence="7">
    <location>
        <begin position="19"/>
        <end position="116"/>
    </location>
</feature>
<evidence type="ECO:0000256" key="3">
    <source>
        <dbReference type="ARBA" id="ARBA00022525"/>
    </source>
</evidence>
<dbReference type="Proteomes" id="UP000429607">
    <property type="component" value="Unassembled WGS sequence"/>
</dbReference>
<protein>
    <recommendedName>
        <fullName evidence="6">Elicitin</fullName>
    </recommendedName>
</protein>
<evidence type="ECO:0000313" key="11">
    <source>
        <dbReference type="Proteomes" id="UP000429607"/>
    </source>
</evidence>
<dbReference type="GO" id="GO:0052040">
    <property type="term" value="P:symbiont-mediated perturbation of host programmed cell death"/>
    <property type="evidence" value="ECO:0007669"/>
    <property type="project" value="UniProtKB-UniRule"/>
</dbReference>
<evidence type="ECO:0000256" key="4">
    <source>
        <dbReference type="ARBA" id="ARBA00022978"/>
    </source>
</evidence>